<evidence type="ECO:0000259" key="2">
    <source>
        <dbReference type="Pfam" id="PF22242"/>
    </source>
</evidence>
<dbReference type="PANTHER" id="PTHR40459:SF1">
    <property type="entry name" value="CONSERVED HYPOTHETICAL ALANINE AND LEUCINE RICH PROTEIN"/>
    <property type="match status" value="1"/>
</dbReference>
<accession>M1NPY2</accession>
<feature type="domain" description="Putative oxidoreductase/dehydrogenase Rossmann-like" evidence="1">
    <location>
        <begin position="34"/>
        <end position="99"/>
    </location>
</feature>
<dbReference type="EMBL" id="CP003697">
    <property type="protein sequence ID" value="AGF73443.1"/>
    <property type="molecule type" value="Genomic_DNA"/>
</dbReference>
<gene>
    <name evidence="3" type="ORF">A605_12235</name>
</gene>
<evidence type="ECO:0000259" key="1">
    <source>
        <dbReference type="Pfam" id="PF10727"/>
    </source>
</evidence>
<dbReference type="InterPro" id="IPR054507">
    <property type="entry name" value="CGL2689-like_C"/>
</dbReference>
<dbReference type="RefSeq" id="WP_015401858.1">
    <property type="nucleotide sequence ID" value="NC_020302.1"/>
</dbReference>
<dbReference type="Pfam" id="PF22242">
    <property type="entry name" value="6PGD_like"/>
    <property type="match status" value="1"/>
</dbReference>
<dbReference type="InterPro" id="IPR019665">
    <property type="entry name" value="OxRdtase/DH_put_Rossmann_dom"/>
</dbReference>
<dbReference type="Gene3D" id="1.10.1040.40">
    <property type="match status" value="1"/>
</dbReference>
<dbReference type="eggNOG" id="COG5495">
    <property type="taxonomic scope" value="Bacteria"/>
</dbReference>
<evidence type="ECO:0000313" key="4">
    <source>
        <dbReference type="Proteomes" id="UP000011723"/>
    </source>
</evidence>
<dbReference type="OrthoDB" id="4400982at2"/>
<dbReference type="PANTHER" id="PTHR40459">
    <property type="entry name" value="CONSERVED HYPOTHETICAL ALANINE AND LEUCINE RICH PROTEIN"/>
    <property type="match status" value="1"/>
</dbReference>
<proteinExistence type="predicted"/>
<keyword evidence="4" id="KW-1185">Reference proteome</keyword>
<dbReference type="Pfam" id="PF10727">
    <property type="entry name" value="Rossmann-like"/>
    <property type="match status" value="1"/>
</dbReference>
<dbReference type="AlphaFoldDB" id="M1NPY2"/>
<dbReference type="STRING" id="1121362.A605_12235"/>
<dbReference type="HOGENOM" id="CLU_102872_0_0_11"/>
<feature type="domain" description="CGL2689-like C-terminal" evidence="2">
    <location>
        <begin position="134"/>
        <end position="232"/>
    </location>
</feature>
<sequence length="235" mass="24906">MQAPRLRVGVLGEDPEGHRLGRSLAEVGHTVDMLEDPEAAADLELVIVSASAADLPALVEQLSARARRGQIYLHTCLALGVQVFDPLEPSGAVVVAAHPLSKRLWAVGAADELGETIVELLVGELGGNALVVSETQRARLAAGMTYAGFIETVRKDAVTLLAEALGNVDHAQEIVDSPGTRRALGPVAGPGGVVDQQKAIEDPGLARAFRELARRTAELTRVDDVELWAIQEERP</sequence>
<dbReference type="Proteomes" id="UP000011723">
    <property type="component" value="Chromosome"/>
</dbReference>
<dbReference type="KEGG" id="chn:A605_12235"/>
<name>M1NPY2_9CORY</name>
<reference evidence="3 4" key="1">
    <citation type="journal article" date="2012" name="Stand. Genomic Sci.">
        <title>Genome sequence of the halotolerant bacterium Corynebacterium halotolerans type strain YIM 70093(T) (= DSM 44683(T)).</title>
        <authorList>
            <person name="Ruckert C."/>
            <person name="Albersmeier A."/>
            <person name="Al-Dilaimi A."/>
            <person name="Niehaus K."/>
            <person name="Szczepanowski R."/>
            <person name="Kalinowski J."/>
        </authorList>
    </citation>
    <scope>NUCLEOTIDE SEQUENCE [LARGE SCALE GENOMIC DNA]</scope>
    <source>
        <strain evidence="3">YIM 70093</strain>
    </source>
</reference>
<protein>
    <submittedName>
        <fullName evidence="3">Uncharacterized protein</fullName>
    </submittedName>
</protein>
<organism evidence="3 4">
    <name type="scientific">Corynebacterium halotolerans YIM 70093 = DSM 44683</name>
    <dbReference type="NCBI Taxonomy" id="1121362"/>
    <lineage>
        <taxon>Bacteria</taxon>
        <taxon>Bacillati</taxon>
        <taxon>Actinomycetota</taxon>
        <taxon>Actinomycetes</taxon>
        <taxon>Mycobacteriales</taxon>
        <taxon>Corynebacteriaceae</taxon>
        <taxon>Corynebacterium</taxon>
    </lineage>
</organism>
<dbReference type="PATRIC" id="fig|1121362.3.peg.2484"/>
<evidence type="ECO:0000313" key="3">
    <source>
        <dbReference type="EMBL" id="AGF73443.1"/>
    </source>
</evidence>
<dbReference type="Gene3D" id="3.40.50.720">
    <property type="entry name" value="NAD(P)-binding Rossmann-like Domain"/>
    <property type="match status" value="1"/>
</dbReference>